<evidence type="ECO:0008006" key="4">
    <source>
        <dbReference type="Google" id="ProtNLM"/>
    </source>
</evidence>
<keyword evidence="3" id="KW-1185">Reference proteome</keyword>
<sequence length="129" mass="14115">MTQALDAILEIFTWVGFGAAVVLGIVAVVVWASDGSWLAAEAYLDEDGRTLRWIDSEGDVNSAPLDESDRSRIGADHTAKIWYRHGWHDRMRFTRRPPALRMLTGLALGGATLGIAATVASIIVFFVRS</sequence>
<evidence type="ECO:0000256" key="1">
    <source>
        <dbReference type="SAM" id="Phobius"/>
    </source>
</evidence>
<keyword evidence="1" id="KW-1133">Transmembrane helix</keyword>
<keyword evidence="1" id="KW-0812">Transmembrane</keyword>
<name>A0ABU3GHL3_9MICO</name>
<accession>A0ABU3GHL3</accession>
<keyword evidence="1" id="KW-0472">Membrane</keyword>
<dbReference type="Proteomes" id="UP001262835">
    <property type="component" value="Unassembled WGS sequence"/>
</dbReference>
<proteinExistence type="predicted"/>
<reference evidence="2 3" key="1">
    <citation type="submission" date="2023-08" db="EMBL/GenBank/DDBJ databases">
        <title>Microbacterium aquilitoris sp. nov. and Microbacterium gwkjibeachense sp. nov., isolated from beach.</title>
        <authorList>
            <person name="Lee S.D."/>
            <person name="Yang H."/>
            <person name="Kim I."/>
        </authorList>
    </citation>
    <scope>NUCLEOTIDE SEQUENCE [LARGE SCALE GENOMIC DNA]</scope>
    <source>
        <strain evidence="2 3">KSW-18</strain>
    </source>
</reference>
<evidence type="ECO:0000313" key="3">
    <source>
        <dbReference type="Proteomes" id="UP001262835"/>
    </source>
</evidence>
<comment type="caution">
    <text evidence="2">The sequence shown here is derived from an EMBL/GenBank/DDBJ whole genome shotgun (WGS) entry which is preliminary data.</text>
</comment>
<organism evidence="2 3">
    <name type="scientific">Microbacterium aquilitoris</name>
    <dbReference type="NCBI Taxonomy" id="3067307"/>
    <lineage>
        <taxon>Bacteria</taxon>
        <taxon>Bacillati</taxon>
        <taxon>Actinomycetota</taxon>
        <taxon>Actinomycetes</taxon>
        <taxon>Micrococcales</taxon>
        <taxon>Microbacteriaceae</taxon>
        <taxon>Microbacterium</taxon>
    </lineage>
</organism>
<protein>
    <recommendedName>
        <fullName evidence="4">Leucyl-tRNA synthetase</fullName>
    </recommendedName>
</protein>
<evidence type="ECO:0000313" key="2">
    <source>
        <dbReference type="EMBL" id="MDT3330191.1"/>
    </source>
</evidence>
<dbReference type="EMBL" id="JAUZVT010000001">
    <property type="protein sequence ID" value="MDT3330191.1"/>
    <property type="molecule type" value="Genomic_DNA"/>
</dbReference>
<gene>
    <name evidence="2" type="ORF">Q9S78_05880</name>
</gene>
<feature type="transmembrane region" description="Helical" evidence="1">
    <location>
        <begin position="12"/>
        <end position="32"/>
    </location>
</feature>
<dbReference type="RefSeq" id="WP_311869429.1">
    <property type="nucleotide sequence ID" value="NZ_JAUZVT010000001.1"/>
</dbReference>
<feature type="transmembrane region" description="Helical" evidence="1">
    <location>
        <begin position="100"/>
        <end position="127"/>
    </location>
</feature>